<dbReference type="AlphaFoldDB" id="A0AAD1WAM9"/>
<proteinExistence type="predicted"/>
<evidence type="ECO:0000313" key="2">
    <source>
        <dbReference type="EMBL" id="CAH2302051.1"/>
    </source>
</evidence>
<organism evidence="2 3">
    <name type="scientific">Pelobates cultripes</name>
    <name type="common">Western spadefoot toad</name>
    <dbReference type="NCBI Taxonomy" id="61616"/>
    <lineage>
        <taxon>Eukaryota</taxon>
        <taxon>Metazoa</taxon>
        <taxon>Chordata</taxon>
        <taxon>Craniata</taxon>
        <taxon>Vertebrata</taxon>
        <taxon>Euteleostomi</taxon>
        <taxon>Amphibia</taxon>
        <taxon>Batrachia</taxon>
        <taxon>Anura</taxon>
        <taxon>Pelobatoidea</taxon>
        <taxon>Pelobatidae</taxon>
        <taxon>Pelobates</taxon>
    </lineage>
</organism>
<evidence type="ECO:0000256" key="1">
    <source>
        <dbReference type="SAM" id="Coils"/>
    </source>
</evidence>
<gene>
    <name evidence="2" type="ORF">PECUL_23A056983</name>
</gene>
<accession>A0AAD1WAM9</accession>
<reference evidence="2" key="1">
    <citation type="submission" date="2022-03" db="EMBL/GenBank/DDBJ databases">
        <authorList>
            <person name="Alioto T."/>
            <person name="Alioto T."/>
            <person name="Gomez Garrido J."/>
        </authorList>
    </citation>
    <scope>NUCLEOTIDE SEQUENCE</scope>
</reference>
<evidence type="ECO:0000313" key="3">
    <source>
        <dbReference type="Proteomes" id="UP001295444"/>
    </source>
</evidence>
<feature type="coiled-coil region" evidence="1">
    <location>
        <begin position="74"/>
        <end position="101"/>
    </location>
</feature>
<name>A0AAD1WAM9_PELCU</name>
<keyword evidence="1" id="KW-0175">Coiled coil</keyword>
<keyword evidence="3" id="KW-1185">Reference proteome</keyword>
<dbReference type="EMBL" id="OW240917">
    <property type="protein sequence ID" value="CAH2302051.1"/>
    <property type="molecule type" value="Genomic_DNA"/>
</dbReference>
<sequence length="164" mass="18205">MPPVPWMKYSQRHIASRAPMTQARPSLPGSENMVSSAHGLASGETLTQISAKLALTSANLFTFTDKAEMLTELRTAIRKEMMEVQRDLMALETRVEELETDRLMTMQSQQEADTATARQGSVLLELRQQVEDLDNRGGLNNIGIRGLPKTSMKSLLEMLTSLIA</sequence>
<dbReference type="Proteomes" id="UP001295444">
    <property type="component" value="Chromosome 06"/>
</dbReference>
<protein>
    <submittedName>
        <fullName evidence="2">Uncharacterized protein</fullName>
    </submittedName>
</protein>